<dbReference type="Proteomes" id="UP000295096">
    <property type="component" value="Unassembled WGS sequence"/>
</dbReference>
<organism evidence="3 4">
    <name type="scientific">Dankookia rubra</name>
    <dbReference type="NCBI Taxonomy" id="1442381"/>
    <lineage>
        <taxon>Bacteria</taxon>
        <taxon>Pseudomonadati</taxon>
        <taxon>Pseudomonadota</taxon>
        <taxon>Alphaproteobacteria</taxon>
        <taxon>Acetobacterales</taxon>
        <taxon>Roseomonadaceae</taxon>
        <taxon>Dankookia</taxon>
    </lineage>
</organism>
<dbReference type="RefSeq" id="WP_133292695.1">
    <property type="nucleotide sequence ID" value="NZ_SMSJ01000118.1"/>
</dbReference>
<dbReference type="Pfam" id="PF01548">
    <property type="entry name" value="DEDD_Tnp_IS110"/>
    <property type="match status" value="1"/>
</dbReference>
<dbReference type="PANTHER" id="PTHR33055">
    <property type="entry name" value="TRANSPOSASE FOR INSERTION SEQUENCE ELEMENT IS1111A"/>
    <property type="match status" value="1"/>
</dbReference>
<evidence type="ECO:0000313" key="3">
    <source>
        <dbReference type="EMBL" id="TDH58470.1"/>
    </source>
</evidence>
<evidence type="ECO:0000259" key="1">
    <source>
        <dbReference type="Pfam" id="PF01548"/>
    </source>
</evidence>
<feature type="domain" description="Transposase IS116/IS110/IS902 C-terminal" evidence="2">
    <location>
        <begin position="210"/>
        <end position="287"/>
    </location>
</feature>
<dbReference type="EMBL" id="SMSJ01000118">
    <property type="protein sequence ID" value="TDH58470.1"/>
    <property type="molecule type" value="Genomic_DNA"/>
</dbReference>
<dbReference type="AlphaFoldDB" id="A0A4R5Q6I7"/>
<dbReference type="GO" id="GO:0004803">
    <property type="term" value="F:transposase activity"/>
    <property type="evidence" value="ECO:0007669"/>
    <property type="project" value="InterPro"/>
</dbReference>
<dbReference type="OrthoDB" id="8261795at2"/>
<feature type="domain" description="Transposase IS110-like N-terminal" evidence="1">
    <location>
        <begin position="5"/>
        <end position="149"/>
    </location>
</feature>
<evidence type="ECO:0000259" key="2">
    <source>
        <dbReference type="Pfam" id="PF02371"/>
    </source>
</evidence>
<protein>
    <submittedName>
        <fullName evidence="3">IS110 family transposase</fullName>
    </submittedName>
</protein>
<dbReference type="InterPro" id="IPR047650">
    <property type="entry name" value="Transpos_IS110"/>
</dbReference>
<dbReference type="Pfam" id="PF02371">
    <property type="entry name" value="Transposase_20"/>
    <property type="match status" value="1"/>
</dbReference>
<evidence type="ECO:0000313" key="4">
    <source>
        <dbReference type="Proteomes" id="UP000295096"/>
    </source>
</evidence>
<name>A0A4R5Q6I7_9PROT</name>
<dbReference type="GO" id="GO:0003677">
    <property type="term" value="F:DNA binding"/>
    <property type="evidence" value="ECO:0007669"/>
    <property type="project" value="InterPro"/>
</dbReference>
<dbReference type="NCBIfam" id="NF033542">
    <property type="entry name" value="transpos_IS110"/>
    <property type="match status" value="1"/>
</dbReference>
<accession>A0A4R5Q6I7</accession>
<dbReference type="PANTHER" id="PTHR33055:SF3">
    <property type="entry name" value="PUTATIVE TRANSPOSASE FOR IS117-RELATED"/>
    <property type="match status" value="1"/>
</dbReference>
<proteinExistence type="predicted"/>
<dbReference type="GO" id="GO:0006313">
    <property type="term" value="P:DNA transposition"/>
    <property type="evidence" value="ECO:0007669"/>
    <property type="project" value="InterPro"/>
</dbReference>
<dbReference type="InterPro" id="IPR003346">
    <property type="entry name" value="Transposase_20"/>
</dbReference>
<keyword evidence="4" id="KW-1185">Reference proteome</keyword>
<gene>
    <name evidence="3" type="ORF">E2C06_32385</name>
</gene>
<comment type="caution">
    <text evidence="3">The sequence shown here is derived from an EMBL/GenBank/DDBJ whole genome shotgun (WGS) entry which is preliminary data.</text>
</comment>
<sequence length="335" mass="36699">MSYFVGLDVSMEETAHCARNAEGRILGQGKTVTDPDAMAAALARFGRPTRVVLETGRMANWLHRQLIARNLPAVCVDARQAHAVLSQMPNRTDANDAAMLAELARTGFYRAVRVKSEAAQGMRALLKARELVLRQRMDLDNTIRGLMTSMGLRLPKGPSRWADRVELALQANEALALALRPLLRLREDLARSLAELTRRLLTEARGSDLCRRLMGVPGVGAITAYAFLATIDDPTRFAHSKSVGAYVGLTSKRYQSGEVDYTGRITRRGDGLLRTLLFEAASSLITRAGGGGALRDWGLRLRAKVGHKKASVALARKLGVILHRMWVDGTELHPA</sequence>
<reference evidence="3 4" key="1">
    <citation type="journal article" date="2016" name="J. Microbiol.">
        <title>Dankookia rubra gen. nov., sp. nov., an alphaproteobacterium isolated from sediment of a shallow stream.</title>
        <authorList>
            <person name="Kim W.H."/>
            <person name="Kim D.H."/>
            <person name="Kang K."/>
            <person name="Ahn T.Y."/>
        </authorList>
    </citation>
    <scope>NUCLEOTIDE SEQUENCE [LARGE SCALE GENOMIC DNA]</scope>
    <source>
        <strain evidence="3 4">JCM30602</strain>
    </source>
</reference>
<dbReference type="InterPro" id="IPR002525">
    <property type="entry name" value="Transp_IS110-like_N"/>
</dbReference>